<evidence type="ECO:0000256" key="11">
    <source>
        <dbReference type="ARBA" id="ARBA00023170"/>
    </source>
</evidence>
<feature type="chain" id="PRO_5035835984" description="Protein kinase domain-containing protein" evidence="14">
    <location>
        <begin position="21"/>
        <end position="1023"/>
    </location>
</feature>
<evidence type="ECO:0000313" key="16">
    <source>
        <dbReference type="EMBL" id="CAE6014845.1"/>
    </source>
</evidence>
<dbReference type="SMART" id="SM00369">
    <property type="entry name" value="LRR_TYP"/>
    <property type="match status" value="5"/>
</dbReference>
<accession>A0A8S2A536</accession>
<feature type="domain" description="Protein kinase" evidence="15">
    <location>
        <begin position="734"/>
        <end position="1023"/>
    </location>
</feature>
<evidence type="ECO:0000256" key="14">
    <source>
        <dbReference type="SAM" id="SignalP"/>
    </source>
</evidence>
<dbReference type="Pfam" id="PF13855">
    <property type="entry name" value="LRR_8"/>
    <property type="match status" value="1"/>
</dbReference>
<dbReference type="GO" id="GO:0004672">
    <property type="term" value="F:protein kinase activity"/>
    <property type="evidence" value="ECO:0007669"/>
    <property type="project" value="InterPro"/>
</dbReference>
<evidence type="ECO:0000256" key="12">
    <source>
        <dbReference type="SAM" id="MobiDB-lite"/>
    </source>
</evidence>
<evidence type="ECO:0000313" key="17">
    <source>
        <dbReference type="Proteomes" id="UP000682877"/>
    </source>
</evidence>
<dbReference type="InterPro" id="IPR001611">
    <property type="entry name" value="Leu-rich_rpt"/>
</dbReference>
<dbReference type="FunFam" id="3.30.200.20:FF:000486">
    <property type="entry name" value="Leucine-rich repeat receptor-like protein kinase"/>
    <property type="match status" value="1"/>
</dbReference>
<sequence>MQITCSMILLLVMMMISVSGFSDFEALLELKKGFQSDPFGKVLASWDAKALSTDRCPLNWYGVTCSSGVVTSIDLNGLGLLGNFSFPVIVGLRMLQNLSISNNQFAGTLSNIGSFKSLKYLDVSGNLFRGSLPSGILNLRNLEFVNLSGNNNLGGMVPAGFGSLEKLKYLDLQGNSFSGEVMSLFSQLNSVEYVDISRNNFSGSLDLGLAKSSFVSSIRYLNVSENSLVGELFSHDGIPFFDSLEVFDASSNRLSGSVPVFSFVVSLKILRLQDNQLSASLPPGLLQESSTILTELDLSLNQLEGPVGTITSSTLEKLNLSSNRLSGSLPLKVGHCAIIDLSNNKISGDLSRIQNWGDSIEIIRLSSNSLTGTLPGQTSQFLRLTSLEVANNSLQGVLPFILGTYPELKEIDLSHNQLNGVIPSNLFISAKLTELNLSNNNFSGSLPLQDASTAGNLSLTNIGLSHNSLGGVLSEELTRFHNLISLDLSYNNFEGNIPDGLPDSLKVFTVSANNLSGNVPENLRRFPDSAFHPGNALLNVPVSPETSKDKTDMTLRKHGYHMKSSVKAALIIGLVVGAALLALVCAMFHFTSRKQHDEEKSDVTGEKSIVQKTEPSSSNVIAAKNSVQENESSSSTTSTPSIKAKLPVSSSRFSQYSDSENSSPFLKEPTEELHSDSTKKDEALSSQVSSSTPSLPKIQNLPDNPRSRQTSMRLDGNLYIFDSSLKLTAEELSRAPAEAIGRSCHGTLYRAVLNSDSVLAVKWLREGTAKGKKEFAREIKKLGSINHPNLVSLQAYYWGPKEHEKLIISRYMDAPCLAFYLQEAGQLNLPPLLLENRLKITLDIASCLSYLHNGEAIPHGNLKSTNVLLKPPELTAHLTDYSLHRLITPEATSEQVLNAAALGYCPPEFASSSKPYPSLKSDVYAFGVILLELLTGKVSGDIVCSDPGVVELTEWVLLLVGQNRATECFDPSIIGSQGSRNASGVLTDVLQVALSCISPAPERPDMKLVSQELSRIVLKRTAN</sequence>
<dbReference type="Pfam" id="PF08263">
    <property type="entry name" value="LRRNT_2"/>
    <property type="match status" value="1"/>
</dbReference>
<reference evidence="16" key="1">
    <citation type="submission" date="2021-01" db="EMBL/GenBank/DDBJ databases">
        <authorList>
            <person name="Bezrukov I."/>
        </authorList>
    </citation>
    <scope>NUCLEOTIDE SEQUENCE</scope>
</reference>
<evidence type="ECO:0000256" key="9">
    <source>
        <dbReference type="ARBA" id="ARBA00022989"/>
    </source>
</evidence>
<dbReference type="InterPro" id="IPR003591">
    <property type="entry name" value="Leu-rich_rpt_typical-subtyp"/>
</dbReference>
<dbReference type="InterPro" id="IPR011009">
    <property type="entry name" value="Kinase-like_dom_sf"/>
</dbReference>
<keyword evidence="10 13" id="KW-0472">Membrane</keyword>
<evidence type="ECO:0000256" key="7">
    <source>
        <dbReference type="ARBA" id="ARBA00022741"/>
    </source>
</evidence>
<dbReference type="Gene3D" id="3.80.10.10">
    <property type="entry name" value="Ribonuclease Inhibitor"/>
    <property type="match status" value="3"/>
</dbReference>
<evidence type="ECO:0000256" key="1">
    <source>
        <dbReference type="ARBA" id="ARBA00004167"/>
    </source>
</evidence>
<keyword evidence="11" id="KW-0675">Receptor</keyword>
<gene>
    <name evidence="16" type="ORF">AARE701A_LOCUS9847</name>
</gene>
<feature type="compositionally biased region" description="Basic and acidic residues" evidence="12">
    <location>
        <begin position="668"/>
        <end position="683"/>
    </location>
</feature>
<evidence type="ECO:0000256" key="8">
    <source>
        <dbReference type="ARBA" id="ARBA00022840"/>
    </source>
</evidence>
<evidence type="ECO:0000256" key="6">
    <source>
        <dbReference type="ARBA" id="ARBA00022737"/>
    </source>
</evidence>
<dbReference type="Pfam" id="PF00560">
    <property type="entry name" value="LRR_1"/>
    <property type="match status" value="4"/>
</dbReference>
<keyword evidence="7" id="KW-0547">Nucleotide-binding</keyword>
<name>A0A8S2A536_ARAAE</name>
<dbReference type="SUPFAM" id="SSF56112">
    <property type="entry name" value="Protein kinase-like (PK-like)"/>
    <property type="match status" value="1"/>
</dbReference>
<dbReference type="AlphaFoldDB" id="A0A8S2A536"/>
<evidence type="ECO:0000256" key="2">
    <source>
        <dbReference type="ARBA" id="ARBA00022553"/>
    </source>
</evidence>
<dbReference type="InterPro" id="IPR013210">
    <property type="entry name" value="LRR_N_plant-typ"/>
</dbReference>
<keyword evidence="6" id="KW-0677">Repeat</keyword>
<keyword evidence="17" id="KW-1185">Reference proteome</keyword>
<dbReference type="Gene3D" id="3.30.200.20">
    <property type="entry name" value="Phosphorylase Kinase, domain 1"/>
    <property type="match status" value="1"/>
</dbReference>
<evidence type="ECO:0000256" key="10">
    <source>
        <dbReference type="ARBA" id="ARBA00023136"/>
    </source>
</evidence>
<dbReference type="Gene3D" id="1.10.510.10">
    <property type="entry name" value="Transferase(Phosphotransferase) domain 1"/>
    <property type="match status" value="1"/>
</dbReference>
<dbReference type="EMBL" id="LR999454">
    <property type="protein sequence ID" value="CAE6014845.1"/>
    <property type="molecule type" value="Genomic_DNA"/>
</dbReference>
<dbReference type="GO" id="GO:0005524">
    <property type="term" value="F:ATP binding"/>
    <property type="evidence" value="ECO:0007669"/>
    <property type="project" value="UniProtKB-KW"/>
</dbReference>
<dbReference type="InterPro" id="IPR053059">
    <property type="entry name" value="Inactive_SerThr-Kinase_ABA"/>
</dbReference>
<proteinExistence type="predicted"/>
<dbReference type="PANTHER" id="PTHR48003">
    <property type="entry name" value="OS07G0626500 PROTEIN"/>
    <property type="match status" value="1"/>
</dbReference>
<feature type="compositionally biased region" description="Basic and acidic residues" evidence="12">
    <location>
        <begin position="595"/>
        <end position="605"/>
    </location>
</feature>
<keyword evidence="4 13" id="KW-0812">Transmembrane</keyword>
<dbReference type="FunFam" id="3.80.10.10:FF:000625">
    <property type="entry name" value="Leucine-rich repeat receptor-like protein kinase"/>
    <property type="match status" value="1"/>
</dbReference>
<dbReference type="FunFam" id="1.10.510.10:FF:000480">
    <property type="entry name" value="Pollen receptor-like kinase 1"/>
    <property type="match status" value="1"/>
</dbReference>
<keyword evidence="8" id="KW-0067">ATP-binding</keyword>
<keyword evidence="2" id="KW-0597">Phosphoprotein</keyword>
<evidence type="ECO:0000256" key="4">
    <source>
        <dbReference type="ARBA" id="ARBA00022692"/>
    </source>
</evidence>
<evidence type="ECO:0000256" key="3">
    <source>
        <dbReference type="ARBA" id="ARBA00022614"/>
    </source>
</evidence>
<feature type="compositionally biased region" description="Polar residues" evidence="12">
    <location>
        <begin position="610"/>
        <end position="631"/>
    </location>
</feature>
<feature type="transmembrane region" description="Helical" evidence="13">
    <location>
        <begin position="568"/>
        <end position="590"/>
    </location>
</feature>
<feature type="region of interest" description="Disordered" evidence="12">
    <location>
        <begin position="595"/>
        <end position="712"/>
    </location>
</feature>
<dbReference type="InterPro" id="IPR001245">
    <property type="entry name" value="Ser-Thr/Tyr_kinase_cat_dom"/>
</dbReference>
<dbReference type="InterPro" id="IPR032675">
    <property type="entry name" value="LRR_dom_sf"/>
</dbReference>
<feature type="compositionally biased region" description="Polar residues" evidence="12">
    <location>
        <begin position="648"/>
        <end position="664"/>
    </location>
</feature>
<evidence type="ECO:0000259" key="15">
    <source>
        <dbReference type="PROSITE" id="PS50011"/>
    </source>
</evidence>
<feature type="compositionally biased region" description="Low complexity" evidence="12">
    <location>
        <begin position="685"/>
        <end position="694"/>
    </location>
</feature>
<keyword evidence="5 14" id="KW-0732">Signal</keyword>
<dbReference type="SUPFAM" id="SSF52058">
    <property type="entry name" value="L domain-like"/>
    <property type="match status" value="2"/>
</dbReference>
<feature type="compositionally biased region" description="Low complexity" evidence="12">
    <location>
        <begin position="632"/>
        <end position="641"/>
    </location>
</feature>
<dbReference type="Pfam" id="PF07714">
    <property type="entry name" value="PK_Tyr_Ser-Thr"/>
    <property type="match status" value="1"/>
</dbReference>
<dbReference type="PROSITE" id="PS50011">
    <property type="entry name" value="PROTEIN_KINASE_DOM"/>
    <property type="match status" value="1"/>
</dbReference>
<comment type="subcellular location">
    <subcellularLocation>
        <location evidence="1">Membrane</location>
        <topology evidence="1">Single-pass membrane protein</topology>
    </subcellularLocation>
</comment>
<dbReference type="InterPro" id="IPR000719">
    <property type="entry name" value="Prot_kinase_dom"/>
</dbReference>
<dbReference type="GO" id="GO:0016020">
    <property type="term" value="C:membrane"/>
    <property type="evidence" value="ECO:0007669"/>
    <property type="project" value="UniProtKB-SubCell"/>
</dbReference>
<protein>
    <recommendedName>
        <fullName evidence="15">Protein kinase domain-containing protein</fullName>
    </recommendedName>
</protein>
<feature type="signal peptide" evidence="14">
    <location>
        <begin position="1"/>
        <end position="20"/>
    </location>
</feature>
<dbReference type="Proteomes" id="UP000682877">
    <property type="component" value="Chromosome 4"/>
</dbReference>
<keyword evidence="9 13" id="KW-1133">Transmembrane helix</keyword>
<keyword evidence="3" id="KW-0433">Leucine-rich repeat</keyword>
<dbReference type="PANTHER" id="PTHR48003:SF3">
    <property type="entry name" value="LEUCINE-RICH REPEAT PROTEIN KINASE FAMILY PROTEIN"/>
    <property type="match status" value="1"/>
</dbReference>
<evidence type="ECO:0000256" key="5">
    <source>
        <dbReference type="ARBA" id="ARBA00022729"/>
    </source>
</evidence>
<organism evidence="16 17">
    <name type="scientific">Arabidopsis arenosa</name>
    <name type="common">Sand rock-cress</name>
    <name type="synonym">Cardaminopsis arenosa</name>
    <dbReference type="NCBI Taxonomy" id="38785"/>
    <lineage>
        <taxon>Eukaryota</taxon>
        <taxon>Viridiplantae</taxon>
        <taxon>Streptophyta</taxon>
        <taxon>Embryophyta</taxon>
        <taxon>Tracheophyta</taxon>
        <taxon>Spermatophyta</taxon>
        <taxon>Magnoliopsida</taxon>
        <taxon>eudicotyledons</taxon>
        <taxon>Gunneridae</taxon>
        <taxon>Pentapetalae</taxon>
        <taxon>rosids</taxon>
        <taxon>malvids</taxon>
        <taxon>Brassicales</taxon>
        <taxon>Brassicaceae</taxon>
        <taxon>Camelineae</taxon>
        <taxon>Arabidopsis</taxon>
    </lineage>
</organism>
<evidence type="ECO:0000256" key="13">
    <source>
        <dbReference type="SAM" id="Phobius"/>
    </source>
</evidence>